<feature type="signal peptide" evidence="2">
    <location>
        <begin position="1"/>
        <end position="17"/>
    </location>
</feature>
<dbReference type="EMBL" id="BPWL01000016">
    <property type="protein sequence ID" value="GJJ16240.1"/>
    <property type="molecule type" value="Genomic_DNA"/>
</dbReference>
<feature type="chain" id="PRO_5043506729" description="Chitinase" evidence="2">
    <location>
        <begin position="18"/>
        <end position="556"/>
    </location>
</feature>
<gene>
    <name evidence="3" type="ORF">Clacol_010536</name>
</gene>
<protein>
    <recommendedName>
        <fullName evidence="5">Chitinase</fullName>
    </recommendedName>
</protein>
<evidence type="ECO:0000256" key="2">
    <source>
        <dbReference type="SAM" id="SignalP"/>
    </source>
</evidence>
<dbReference type="Proteomes" id="UP001050691">
    <property type="component" value="Unassembled WGS sequence"/>
</dbReference>
<keyword evidence="4" id="KW-1185">Reference proteome</keyword>
<feature type="compositionally biased region" description="Pro residues" evidence="1">
    <location>
        <begin position="128"/>
        <end position="142"/>
    </location>
</feature>
<accession>A0AAV5AWF4</accession>
<evidence type="ECO:0000313" key="3">
    <source>
        <dbReference type="EMBL" id="GJJ16240.1"/>
    </source>
</evidence>
<proteinExistence type="predicted"/>
<comment type="caution">
    <text evidence="3">The sequence shown here is derived from an EMBL/GenBank/DDBJ whole genome shotgun (WGS) entry which is preliminary data.</text>
</comment>
<evidence type="ECO:0008006" key="5">
    <source>
        <dbReference type="Google" id="ProtNLM"/>
    </source>
</evidence>
<dbReference type="InterPro" id="IPR017853">
    <property type="entry name" value="GH"/>
</dbReference>
<organism evidence="3 4">
    <name type="scientific">Clathrus columnatus</name>
    <dbReference type="NCBI Taxonomy" id="1419009"/>
    <lineage>
        <taxon>Eukaryota</taxon>
        <taxon>Fungi</taxon>
        <taxon>Dikarya</taxon>
        <taxon>Basidiomycota</taxon>
        <taxon>Agaricomycotina</taxon>
        <taxon>Agaricomycetes</taxon>
        <taxon>Phallomycetidae</taxon>
        <taxon>Phallales</taxon>
        <taxon>Clathraceae</taxon>
        <taxon>Clathrus</taxon>
    </lineage>
</organism>
<evidence type="ECO:0000313" key="4">
    <source>
        <dbReference type="Proteomes" id="UP001050691"/>
    </source>
</evidence>
<dbReference type="CDD" id="cd00598">
    <property type="entry name" value="GH18_chitinase-like"/>
    <property type="match status" value="1"/>
</dbReference>
<reference evidence="3" key="1">
    <citation type="submission" date="2021-10" db="EMBL/GenBank/DDBJ databases">
        <title>De novo Genome Assembly of Clathrus columnatus (Basidiomycota, Fungi) Using Illumina and Nanopore Sequence Data.</title>
        <authorList>
            <person name="Ogiso-Tanaka E."/>
            <person name="Itagaki H."/>
            <person name="Hosoya T."/>
            <person name="Hosaka K."/>
        </authorList>
    </citation>
    <scope>NUCLEOTIDE SEQUENCE</scope>
    <source>
        <strain evidence="3">MO-923</strain>
    </source>
</reference>
<dbReference type="Gene3D" id="3.20.20.80">
    <property type="entry name" value="Glycosidases"/>
    <property type="match status" value="1"/>
</dbReference>
<keyword evidence="2" id="KW-0732">Signal</keyword>
<name>A0AAV5AWF4_9AGAM</name>
<evidence type="ECO:0000256" key="1">
    <source>
        <dbReference type="SAM" id="MobiDB-lite"/>
    </source>
</evidence>
<sequence length="556" mass="58748">MLVRLALALWILGTVVAGIFGFPTSVPSQRQGRQQHDLEKRDDTPFSFKIDWNLVENELQSLLDEFISGKLSTSLSSVLTKPVQPSTTLSTTSTTLHRVSPVSPDPSSTISSLSFTRSSSSSHSSSPSSPPPPPSPSSPSPSRPSSSLPLPASSSPLPTSSSRLSSSSSQSSPSSSSPIPHPSTSSQPSPSPSAKPVSGSSDSDTTSSATTTFTTATAASGATTTTTTTKLTTTTISAVPTRTGTLSTQPPYFVVYTDESAFGFPTSEEIKGFNVVILSFFLANSEAADQAAAWAQLSASKRDSIRADYRANNISLMVSALGSTEAPTTEKVDPVQYANDVAAWAITFDMNGVDVDYEDFEAVGAGTALEWLISFTTTLRTALPDHMILTHAPVAPWFIPGEVYFKLEQKIGAAIDFYNVQFYSQGVLYTTCDGLLSTSGGVFPNSSLFELINGGMPAEKIVIGKPGTLGDVGVSVDLLGIVSVGADPVVHSPDMTSHSKRDSITNTNGFMDPDLLAKCLVHAVSQNWNTGVMAWEYPDANSTWIQTVRSLAFPLN</sequence>
<feature type="compositionally biased region" description="Low complexity" evidence="1">
    <location>
        <begin position="77"/>
        <end position="127"/>
    </location>
</feature>
<dbReference type="SUPFAM" id="SSF51445">
    <property type="entry name" value="(Trans)glycosidases"/>
    <property type="match status" value="1"/>
</dbReference>
<dbReference type="AlphaFoldDB" id="A0AAV5AWF4"/>
<feature type="compositionally biased region" description="Low complexity" evidence="1">
    <location>
        <begin position="143"/>
        <end position="209"/>
    </location>
</feature>
<feature type="region of interest" description="Disordered" evidence="1">
    <location>
        <begin position="77"/>
        <end position="209"/>
    </location>
</feature>